<proteinExistence type="predicted"/>
<dbReference type="KEGG" id="nai:NECAME_01884"/>
<organism evidence="2 3">
    <name type="scientific">Necator americanus</name>
    <name type="common">Human hookworm</name>
    <dbReference type="NCBI Taxonomy" id="51031"/>
    <lineage>
        <taxon>Eukaryota</taxon>
        <taxon>Metazoa</taxon>
        <taxon>Ecdysozoa</taxon>
        <taxon>Nematoda</taxon>
        <taxon>Chromadorea</taxon>
        <taxon>Rhabditida</taxon>
        <taxon>Rhabditina</taxon>
        <taxon>Rhabditomorpha</taxon>
        <taxon>Strongyloidea</taxon>
        <taxon>Ancylostomatidae</taxon>
        <taxon>Bunostominae</taxon>
        <taxon>Necator</taxon>
    </lineage>
</organism>
<reference evidence="3" key="1">
    <citation type="journal article" date="2014" name="Nat. Genet.">
        <title>Genome of the human hookworm Necator americanus.</title>
        <authorList>
            <person name="Tang Y.T."/>
            <person name="Gao X."/>
            <person name="Rosa B.A."/>
            <person name="Abubucker S."/>
            <person name="Hallsworth-Pepin K."/>
            <person name="Martin J."/>
            <person name="Tyagi R."/>
            <person name="Heizer E."/>
            <person name="Zhang X."/>
            <person name="Bhonagiri-Palsikar V."/>
            <person name="Minx P."/>
            <person name="Warren W.C."/>
            <person name="Wang Q."/>
            <person name="Zhan B."/>
            <person name="Hotez P.J."/>
            <person name="Sternberg P.W."/>
            <person name="Dougall A."/>
            <person name="Gaze S.T."/>
            <person name="Mulvenna J."/>
            <person name="Sotillo J."/>
            <person name="Ranganathan S."/>
            <person name="Rabelo E.M."/>
            <person name="Wilson R.K."/>
            <person name="Felgner P.L."/>
            <person name="Bethony J."/>
            <person name="Hawdon J.M."/>
            <person name="Gasser R.B."/>
            <person name="Loukas A."/>
            <person name="Mitreva M."/>
        </authorList>
    </citation>
    <scope>NUCLEOTIDE SEQUENCE [LARGE SCALE GENOMIC DNA]</scope>
</reference>
<feature type="region of interest" description="Disordered" evidence="1">
    <location>
        <begin position="57"/>
        <end position="100"/>
    </location>
</feature>
<evidence type="ECO:0000256" key="1">
    <source>
        <dbReference type="SAM" id="MobiDB-lite"/>
    </source>
</evidence>
<feature type="compositionally biased region" description="Basic and acidic residues" evidence="1">
    <location>
        <begin position="77"/>
        <end position="87"/>
    </location>
</feature>
<evidence type="ECO:0000313" key="2">
    <source>
        <dbReference type="EMBL" id="ETN83084.1"/>
    </source>
</evidence>
<protein>
    <submittedName>
        <fullName evidence="2">Uncharacterized protein</fullName>
    </submittedName>
</protein>
<keyword evidence="3" id="KW-1185">Reference proteome</keyword>
<dbReference type="Proteomes" id="UP000053676">
    <property type="component" value="Unassembled WGS sequence"/>
</dbReference>
<evidence type="ECO:0000313" key="3">
    <source>
        <dbReference type="Proteomes" id="UP000053676"/>
    </source>
</evidence>
<gene>
    <name evidence="2" type="ORF">NECAME_01884</name>
</gene>
<name>W2TN42_NECAM</name>
<dbReference type="EMBL" id="KI658313">
    <property type="protein sequence ID" value="ETN83084.1"/>
    <property type="molecule type" value="Genomic_DNA"/>
</dbReference>
<sequence length="100" mass="11694">MVWSCLAARGKFCCQNRSEARRFRREVNDLLAGLCEVGYDRCAFRRLMQWIEPNGRQEAERRTLQQRGTNARKKKKTESETFDEGKGKSLTVINHKEAEN</sequence>
<accession>W2TN42</accession>
<dbReference type="AlphaFoldDB" id="W2TN42"/>